<dbReference type="GO" id="GO:0006014">
    <property type="term" value="P:D-ribose metabolic process"/>
    <property type="evidence" value="ECO:0007669"/>
    <property type="project" value="TreeGrafter"/>
</dbReference>
<dbReference type="SUPFAM" id="SSF100950">
    <property type="entry name" value="NagB/RpiA/CoA transferase-like"/>
    <property type="match status" value="1"/>
</dbReference>
<dbReference type="GO" id="GO:0009052">
    <property type="term" value="P:pentose-phosphate shunt, non-oxidative branch"/>
    <property type="evidence" value="ECO:0007669"/>
    <property type="project" value="UniProtKB-UniRule"/>
</dbReference>
<feature type="active site" description="Proton acceptor" evidence="3">
    <location>
        <position position="103"/>
    </location>
</feature>
<dbReference type="InterPro" id="IPR020672">
    <property type="entry name" value="Ribose5P_isomerase_typA_subgr"/>
</dbReference>
<feature type="binding site" evidence="3">
    <location>
        <begin position="26"/>
        <end position="29"/>
    </location>
    <ligand>
        <name>substrate</name>
    </ligand>
</feature>
<reference evidence="4 5" key="1">
    <citation type="submission" date="2018-05" db="EMBL/GenBank/DDBJ databases">
        <title>Paenibacillus flagellatus sp. nov., isolated from selenium mineral soil.</title>
        <authorList>
            <person name="Dai X."/>
        </authorList>
    </citation>
    <scope>NUCLEOTIDE SEQUENCE [LARGE SCALE GENOMIC DNA]</scope>
    <source>
        <strain evidence="4 5">DXL2</strain>
    </source>
</reference>
<name>A0A2V5KRY7_9BACL</name>
<feature type="binding site" evidence="3">
    <location>
        <position position="121"/>
    </location>
    <ligand>
        <name>substrate</name>
    </ligand>
</feature>
<dbReference type="OrthoDB" id="5870696at2"/>
<dbReference type="NCBIfam" id="TIGR00021">
    <property type="entry name" value="rpiA"/>
    <property type="match status" value="1"/>
</dbReference>
<dbReference type="Gene3D" id="3.30.70.260">
    <property type="match status" value="1"/>
</dbReference>
<proteinExistence type="inferred from homology"/>
<keyword evidence="5" id="KW-1185">Reference proteome</keyword>
<evidence type="ECO:0000313" key="4">
    <source>
        <dbReference type="EMBL" id="PYI54267.1"/>
    </source>
</evidence>
<evidence type="ECO:0000256" key="3">
    <source>
        <dbReference type="HAMAP-Rule" id="MF_00170"/>
    </source>
</evidence>
<comment type="function">
    <text evidence="3">Catalyzes the reversible conversion of ribose-5-phosphate to ribulose 5-phosphate.</text>
</comment>
<sequence>MEEIKRRVAEAAAEQVKDGMTVGLGTGSTAYWAIRKLGERVKEGLNVKAIATSSRSESLAVEFGIPLVTFAETDVLDVTIDGADEVDPALNLIKGGGGALLREKIVAAASRRFVVVVDDTKRVDRLGAFPLPVEVVTFGAEATKRALESLGCASRFRMADKCEYVTDNGNFILDCDFGLIREPEPLAQAINAIPGVVDNGLFANMAHVVMVGCGDGSIVVMERGE</sequence>
<dbReference type="InterPro" id="IPR037171">
    <property type="entry name" value="NagB/RpiA_transferase-like"/>
</dbReference>
<dbReference type="EC" id="5.3.1.6" evidence="3"/>
<dbReference type="NCBIfam" id="NF001924">
    <property type="entry name" value="PRK00702.1"/>
    <property type="match status" value="1"/>
</dbReference>
<dbReference type="EMBL" id="QJVJ01000005">
    <property type="protein sequence ID" value="PYI54267.1"/>
    <property type="molecule type" value="Genomic_DNA"/>
</dbReference>
<protein>
    <recommendedName>
        <fullName evidence="3">Ribose-5-phosphate isomerase A</fullName>
        <ecNumber evidence="3">5.3.1.6</ecNumber>
    </recommendedName>
    <alternativeName>
        <fullName evidence="3">Phosphoriboisomerase A</fullName>
        <shortName evidence="3">PRI</shortName>
    </alternativeName>
</protein>
<dbReference type="RefSeq" id="WP_110840328.1">
    <property type="nucleotide sequence ID" value="NZ_QJVJ01000005.1"/>
</dbReference>
<dbReference type="InterPro" id="IPR004788">
    <property type="entry name" value="Ribose5P_isomerase_type_A"/>
</dbReference>
<comment type="subunit">
    <text evidence="3">Homodimer.</text>
</comment>
<keyword evidence="2 3" id="KW-0413">Isomerase</keyword>
<accession>A0A2V5KRY7</accession>
<dbReference type="GO" id="GO:0005829">
    <property type="term" value="C:cytosol"/>
    <property type="evidence" value="ECO:0007669"/>
    <property type="project" value="TreeGrafter"/>
</dbReference>
<feature type="binding site" evidence="3">
    <location>
        <begin position="94"/>
        <end position="97"/>
    </location>
    <ligand>
        <name>substrate</name>
    </ligand>
</feature>
<dbReference type="PANTHER" id="PTHR11934">
    <property type="entry name" value="RIBOSE-5-PHOSPHATE ISOMERASE"/>
    <property type="match status" value="1"/>
</dbReference>
<gene>
    <name evidence="3" type="primary">rpiA</name>
    <name evidence="4" type="ORF">DLM86_12360</name>
</gene>
<dbReference type="FunFam" id="3.40.50.1360:FF:000001">
    <property type="entry name" value="Ribose-5-phosphate isomerase A"/>
    <property type="match status" value="1"/>
</dbReference>
<dbReference type="Proteomes" id="UP000247476">
    <property type="component" value="Unassembled WGS sequence"/>
</dbReference>
<dbReference type="Pfam" id="PF06026">
    <property type="entry name" value="Rib_5-P_isom_A"/>
    <property type="match status" value="1"/>
</dbReference>
<evidence type="ECO:0000256" key="1">
    <source>
        <dbReference type="ARBA" id="ARBA00001713"/>
    </source>
</evidence>
<comment type="similarity">
    <text evidence="3">Belongs to the ribose 5-phosphate isomerase family.</text>
</comment>
<dbReference type="AlphaFoldDB" id="A0A2V5KRY7"/>
<comment type="pathway">
    <text evidence="3">Carbohydrate degradation; pentose phosphate pathway; D-ribose 5-phosphate from D-ribulose 5-phosphate (non-oxidative stage): step 1/1.</text>
</comment>
<comment type="caution">
    <text evidence="4">The sequence shown here is derived from an EMBL/GenBank/DDBJ whole genome shotgun (WGS) entry which is preliminary data.</text>
</comment>
<evidence type="ECO:0000256" key="2">
    <source>
        <dbReference type="ARBA" id="ARBA00023235"/>
    </source>
</evidence>
<dbReference type="PANTHER" id="PTHR11934:SF0">
    <property type="entry name" value="RIBOSE-5-PHOSPHATE ISOMERASE"/>
    <property type="match status" value="1"/>
</dbReference>
<feature type="binding site" evidence="3">
    <location>
        <begin position="81"/>
        <end position="84"/>
    </location>
    <ligand>
        <name>substrate</name>
    </ligand>
</feature>
<dbReference type="SUPFAM" id="SSF75445">
    <property type="entry name" value="D-ribose-5-phosphate isomerase (RpiA), lid domain"/>
    <property type="match status" value="1"/>
</dbReference>
<dbReference type="UniPathway" id="UPA00115">
    <property type="reaction ID" value="UER00412"/>
</dbReference>
<dbReference type="CDD" id="cd01398">
    <property type="entry name" value="RPI_A"/>
    <property type="match status" value="1"/>
</dbReference>
<dbReference type="HAMAP" id="MF_00170">
    <property type="entry name" value="Rib_5P_isom_A"/>
    <property type="match status" value="1"/>
</dbReference>
<dbReference type="Gene3D" id="3.40.50.1360">
    <property type="match status" value="1"/>
</dbReference>
<organism evidence="4 5">
    <name type="scientific">Paenibacillus flagellatus</name>
    <dbReference type="NCBI Taxonomy" id="2211139"/>
    <lineage>
        <taxon>Bacteria</taxon>
        <taxon>Bacillati</taxon>
        <taxon>Bacillota</taxon>
        <taxon>Bacilli</taxon>
        <taxon>Bacillales</taxon>
        <taxon>Paenibacillaceae</taxon>
        <taxon>Paenibacillus</taxon>
    </lineage>
</organism>
<comment type="catalytic activity">
    <reaction evidence="1 3">
        <text>aldehydo-D-ribose 5-phosphate = D-ribulose 5-phosphate</text>
        <dbReference type="Rhea" id="RHEA:14657"/>
        <dbReference type="ChEBI" id="CHEBI:58121"/>
        <dbReference type="ChEBI" id="CHEBI:58273"/>
        <dbReference type="EC" id="5.3.1.6"/>
    </reaction>
</comment>
<evidence type="ECO:0000313" key="5">
    <source>
        <dbReference type="Proteomes" id="UP000247476"/>
    </source>
</evidence>
<dbReference type="GO" id="GO:0004751">
    <property type="term" value="F:ribose-5-phosphate isomerase activity"/>
    <property type="evidence" value="ECO:0007669"/>
    <property type="project" value="UniProtKB-UniRule"/>
</dbReference>